<organism evidence="12 13">
    <name type="scientific">Mucilaginibacter ximonensis</name>
    <dbReference type="NCBI Taxonomy" id="538021"/>
    <lineage>
        <taxon>Bacteria</taxon>
        <taxon>Pseudomonadati</taxon>
        <taxon>Bacteroidota</taxon>
        <taxon>Sphingobacteriia</taxon>
        <taxon>Sphingobacteriales</taxon>
        <taxon>Sphingobacteriaceae</taxon>
        <taxon>Mucilaginibacter</taxon>
    </lineage>
</organism>
<keyword evidence="8 10" id="KW-0472">Membrane</keyword>
<protein>
    <submittedName>
        <fullName evidence="12">Efflux RND transporter permease subunit</fullName>
    </submittedName>
</protein>
<evidence type="ECO:0000256" key="10">
    <source>
        <dbReference type="SAM" id="Phobius"/>
    </source>
</evidence>
<evidence type="ECO:0000256" key="5">
    <source>
        <dbReference type="ARBA" id="ARBA00022519"/>
    </source>
</evidence>
<dbReference type="Gene3D" id="1.20.1640.10">
    <property type="entry name" value="Multidrug efflux transporter AcrB transmembrane domain"/>
    <property type="match status" value="2"/>
</dbReference>
<evidence type="ECO:0000256" key="3">
    <source>
        <dbReference type="ARBA" id="ARBA00022448"/>
    </source>
</evidence>
<dbReference type="SUPFAM" id="SSF82693">
    <property type="entry name" value="Multidrug efflux transporter AcrB pore domain, PN1, PN2, PC1 and PC2 subdomains"/>
    <property type="match status" value="4"/>
</dbReference>
<feature type="transmembrane region" description="Helical" evidence="10">
    <location>
        <begin position="545"/>
        <end position="562"/>
    </location>
</feature>
<dbReference type="SUPFAM" id="SSF82866">
    <property type="entry name" value="Multidrug efflux transporter AcrB transmembrane domain"/>
    <property type="match status" value="2"/>
</dbReference>
<evidence type="ECO:0000313" key="12">
    <source>
        <dbReference type="EMBL" id="MFD2871240.1"/>
    </source>
</evidence>
<evidence type="ECO:0000259" key="11">
    <source>
        <dbReference type="PROSITE" id="PS50156"/>
    </source>
</evidence>
<keyword evidence="4" id="KW-1003">Cell membrane</keyword>
<evidence type="ECO:0000256" key="1">
    <source>
        <dbReference type="ARBA" id="ARBA00004429"/>
    </source>
</evidence>
<proteinExistence type="inferred from homology"/>
<comment type="similarity">
    <text evidence="2">Belongs to the resistance-nodulation-cell division (RND) (TC 2.A.6) family.</text>
</comment>
<dbReference type="NCBIfam" id="TIGR00915">
    <property type="entry name" value="2A0602"/>
    <property type="match status" value="1"/>
</dbReference>
<dbReference type="PRINTS" id="PR00702">
    <property type="entry name" value="ACRIFLAVINRP"/>
</dbReference>
<feature type="transmembrane region" description="Helical" evidence="10">
    <location>
        <begin position="1007"/>
        <end position="1033"/>
    </location>
</feature>
<dbReference type="PROSITE" id="PS50156">
    <property type="entry name" value="SSD"/>
    <property type="match status" value="1"/>
</dbReference>
<keyword evidence="6 10" id="KW-0812">Transmembrane</keyword>
<dbReference type="PANTHER" id="PTHR32063">
    <property type="match status" value="1"/>
</dbReference>
<name>A0ABW5Y7H4_9SPHI</name>
<sequence>MFKIFIKRPVLATVISILLVIVGVLGLSKLPLERFPDIAPPAVLVSATYPGANAETILRSVTPSLEEAINGVEGMTYMTSTASNDGTLGITVYFKQGTNPDQAAVNVQNRVSQASSQLPAEVLQYGITTTKQQNSFIGAIAIYTEDPKKYDQTFVANYAQINIIPEIKRIPGVGSASIFGGIKDYSMRVWLNPSQMAAHKITPAEVMAAIQDKNLEAAPGKLGVQSKEAFEYVIKYKGKLTQPEDYQNIAIRANADGSVLHLKDVARVELGTYSYTSASHLNGHDGVIIGVIQLSGSNANDIQIAVDKVLEKASKDFPVGIKYNQFYRTKTDLDESIKQVEHTLIEAFVLVFIVVFIFLQDFRSTLIPAIAVPVAIIGTFFFMNLFGFSVNLLTLFALVLAIGIVVDDAIVVVEAVHAKMERNPGLSPRSATQQAMHEITGAIISITLVMAAVFLPVSFMTGSTGIFYRQFALTMAIAILISAVNALTLSPALAALFLKNKHTGDGHEAPKQKFSEKFYAGFNTGFNYMTDKYVGGVRKLISNKWVAMSGLAVVIALTVFLVRTTKSGFIPTEDQGFVAIAVSTPSGSSLDATNKVFQQAEDQLKQLPSQRFVTALSGFNFLTQSSSPSAGVIFLLLKPNEERGAVKNIDDIQNIVRGKLAGIPGGTFFVFSFPTVPGFSNVEALDVMLQDKTNGSLAKFSGIANGFIGKLMQRKEIAFAFTSYKADYPQLQLEVDDEKANQLGVSVKDILSTMQAYFGTAQASDFNRFGKYYRVIVQADIADRTDPSAIDRVFVKNNKGEMVPVNTLVKLTRVFGSETASRYNLFNSIEINAIPKPGYSSGDAIKAIQETAEKELPQGFAYEFSGQTREEIASGGQSTIVFLMCLVFVYFLLSAQYESYILPLAVILSIPTGILGTFVVLGLTGIENNIYVQVALIMLIGLLAKNAILIVEFAVQRRRAGHDIVASAIEAAKLRLRPIVMTSLAFVFGLFPMSIATGPSAQGNHSISIGAAGGMVSGVVLGLFIIPVLFVIFQTLQEKVTGVPFAIDEENDGDHHHKNGKAVKAHEPELA</sequence>
<dbReference type="EMBL" id="JBHUPD010000001">
    <property type="protein sequence ID" value="MFD2871240.1"/>
    <property type="molecule type" value="Genomic_DNA"/>
</dbReference>
<keyword evidence="13" id="KW-1185">Reference proteome</keyword>
<evidence type="ECO:0000256" key="2">
    <source>
        <dbReference type="ARBA" id="ARBA00010942"/>
    </source>
</evidence>
<feature type="transmembrane region" description="Helical" evidence="10">
    <location>
        <begin position="342"/>
        <end position="359"/>
    </location>
</feature>
<dbReference type="RefSeq" id="WP_377181728.1">
    <property type="nucleotide sequence ID" value="NZ_JBHUPD010000001.1"/>
</dbReference>
<feature type="region of interest" description="Disordered" evidence="9">
    <location>
        <begin position="1049"/>
        <end position="1071"/>
    </location>
</feature>
<keyword evidence="3" id="KW-0813">Transport</keyword>
<keyword evidence="5" id="KW-0997">Cell inner membrane</keyword>
<dbReference type="InterPro" id="IPR000731">
    <property type="entry name" value="SSD"/>
</dbReference>
<keyword evidence="7 10" id="KW-1133">Transmembrane helix</keyword>
<evidence type="ECO:0000256" key="8">
    <source>
        <dbReference type="ARBA" id="ARBA00023136"/>
    </source>
</evidence>
<feature type="transmembrane region" description="Helical" evidence="10">
    <location>
        <begin position="366"/>
        <end position="386"/>
    </location>
</feature>
<feature type="transmembrane region" description="Helical" evidence="10">
    <location>
        <begin position="875"/>
        <end position="893"/>
    </location>
</feature>
<dbReference type="Gene3D" id="3.30.70.1440">
    <property type="entry name" value="Multidrug efflux transporter AcrB pore domain"/>
    <property type="match status" value="1"/>
</dbReference>
<comment type="subcellular location">
    <subcellularLocation>
        <location evidence="1">Cell inner membrane</location>
        <topology evidence="1">Multi-pass membrane protein</topology>
    </subcellularLocation>
</comment>
<feature type="transmembrane region" description="Helical" evidence="10">
    <location>
        <begin position="976"/>
        <end position="995"/>
    </location>
</feature>
<dbReference type="Gene3D" id="3.30.70.1430">
    <property type="entry name" value="Multidrug efflux transporter AcrB pore domain"/>
    <property type="match status" value="2"/>
</dbReference>
<feature type="transmembrane region" description="Helical" evidence="10">
    <location>
        <begin position="900"/>
        <end position="924"/>
    </location>
</feature>
<accession>A0ABW5Y7H4</accession>
<dbReference type="Gene3D" id="3.30.70.1320">
    <property type="entry name" value="Multidrug efflux transporter AcrB pore domain like"/>
    <property type="match status" value="1"/>
</dbReference>
<dbReference type="Pfam" id="PF00873">
    <property type="entry name" value="ACR_tran"/>
    <property type="match status" value="1"/>
</dbReference>
<dbReference type="InterPro" id="IPR004764">
    <property type="entry name" value="MdtF-like"/>
</dbReference>
<feature type="transmembrane region" description="Helical" evidence="10">
    <location>
        <begin position="439"/>
        <end position="459"/>
    </location>
</feature>
<dbReference type="Proteomes" id="UP001597557">
    <property type="component" value="Unassembled WGS sequence"/>
</dbReference>
<gene>
    <name evidence="12" type="ORF">ACFS5N_02095</name>
</gene>
<dbReference type="PANTHER" id="PTHR32063:SF9">
    <property type="entry name" value="SIMILAR TO MULTIDRUG RESISTANCE PROTEIN MEXB"/>
    <property type="match status" value="1"/>
</dbReference>
<dbReference type="SUPFAM" id="SSF82714">
    <property type="entry name" value="Multidrug efflux transporter AcrB TolC docking domain, DN and DC subdomains"/>
    <property type="match status" value="2"/>
</dbReference>
<evidence type="ECO:0000256" key="9">
    <source>
        <dbReference type="SAM" id="MobiDB-lite"/>
    </source>
</evidence>
<feature type="transmembrane region" description="Helical" evidence="10">
    <location>
        <begin position="471"/>
        <end position="498"/>
    </location>
</feature>
<evidence type="ECO:0000256" key="7">
    <source>
        <dbReference type="ARBA" id="ARBA00022989"/>
    </source>
</evidence>
<dbReference type="InterPro" id="IPR001036">
    <property type="entry name" value="Acrflvin-R"/>
</dbReference>
<feature type="domain" description="SSD" evidence="11">
    <location>
        <begin position="370"/>
        <end position="496"/>
    </location>
</feature>
<feature type="transmembrane region" description="Helical" evidence="10">
    <location>
        <begin position="392"/>
        <end position="418"/>
    </location>
</feature>
<feature type="transmembrane region" description="Helical" evidence="10">
    <location>
        <begin position="930"/>
        <end position="955"/>
    </location>
</feature>
<evidence type="ECO:0000313" key="13">
    <source>
        <dbReference type="Proteomes" id="UP001597557"/>
    </source>
</evidence>
<comment type="caution">
    <text evidence="12">The sequence shown here is derived from an EMBL/GenBank/DDBJ whole genome shotgun (WGS) entry which is preliminary data.</text>
</comment>
<evidence type="ECO:0000256" key="4">
    <source>
        <dbReference type="ARBA" id="ARBA00022475"/>
    </source>
</evidence>
<dbReference type="Gene3D" id="3.30.2090.10">
    <property type="entry name" value="Multidrug efflux transporter AcrB TolC docking domain, DN and DC subdomains"/>
    <property type="match status" value="2"/>
</dbReference>
<evidence type="ECO:0000256" key="6">
    <source>
        <dbReference type="ARBA" id="ARBA00022692"/>
    </source>
</evidence>
<reference evidence="13" key="1">
    <citation type="journal article" date="2019" name="Int. J. Syst. Evol. Microbiol.">
        <title>The Global Catalogue of Microorganisms (GCM) 10K type strain sequencing project: providing services to taxonomists for standard genome sequencing and annotation.</title>
        <authorList>
            <consortium name="The Broad Institute Genomics Platform"/>
            <consortium name="The Broad Institute Genome Sequencing Center for Infectious Disease"/>
            <person name="Wu L."/>
            <person name="Ma J."/>
        </authorList>
    </citation>
    <scope>NUCLEOTIDE SEQUENCE [LARGE SCALE GENOMIC DNA]</scope>
    <source>
        <strain evidence="13">KCTC 22437</strain>
    </source>
</reference>
<dbReference type="InterPro" id="IPR027463">
    <property type="entry name" value="AcrB_DN_DC_subdom"/>
</dbReference>